<evidence type="ECO:0000259" key="3">
    <source>
        <dbReference type="Pfam" id="PF14372"/>
    </source>
</evidence>
<evidence type="ECO:0008006" key="6">
    <source>
        <dbReference type="Google" id="ProtNLM"/>
    </source>
</evidence>
<dbReference type="InterPro" id="IPR025525">
    <property type="entry name" value="hAT-like_transposase_RNase-H"/>
</dbReference>
<organism evidence="4 5">
    <name type="scientific">Gossypium schwendimanii</name>
    <name type="common">Cotton</name>
    <dbReference type="NCBI Taxonomy" id="34291"/>
    <lineage>
        <taxon>Eukaryota</taxon>
        <taxon>Viridiplantae</taxon>
        <taxon>Streptophyta</taxon>
        <taxon>Embryophyta</taxon>
        <taxon>Tracheophyta</taxon>
        <taxon>Spermatophyta</taxon>
        <taxon>Magnoliopsida</taxon>
        <taxon>eudicotyledons</taxon>
        <taxon>Gunneridae</taxon>
        <taxon>Pentapetalae</taxon>
        <taxon>rosids</taxon>
        <taxon>malvids</taxon>
        <taxon>Malvales</taxon>
        <taxon>Malvaceae</taxon>
        <taxon>Malvoideae</taxon>
        <taxon>Gossypium</taxon>
    </lineage>
</organism>
<protein>
    <recommendedName>
        <fullName evidence="6">HAT C-terminal dimerisation domain-containing protein</fullName>
    </recommendedName>
</protein>
<dbReference type="Pfam" id="PF05699">
    <property type="entry name" value="Dimer_Tnp_hAT"/>
    <property type="match status" value="1"/>
</dbReference>
<dbReference type="Pfam" id="PF14372">
    <property type="entry name" value="hAT-like_RNase-H"/>
    <property type="match status" value="1"/>
</dbReference>
<gene>
    <name evidence="4" type="ORF">Goshw_005111</name>
</gene>
<evidence type="ECO:0000313" key="5">
    <source>
        <dbReference type="Proteomes" id="UP000593576"/>
    </source>
</evidence>
<reference evidence="4 5" key="1">
    <citation type="journal article" date="2019" name="Genome Biol. Evol.">
        <title>Insights into the evolution of the New World diploid cottons (Gossypium, subgenus Houzingenia) based on genome sequencing.</title>
        <authorList>
            <person name="Grover C.E."/>
            <person name="Arick M.A. 2nd"/>
            <person name="Thrash A."/>
            <person name="Conover J.L."/>
            <person name="Sanders W.S."/>
            <person name="Peterson D.G."/>
            <person name="Frelichowski J.E."/>
            <person name="Scheffler J.A."/>
            <person name="Scheffler B.E."/>
            <person name="Wendel J.F."/>
        </authorList>
    </citation>
    <scope>NUCLEOTIDE SEQUENCE [LARGE SCALE GENOMIC DNA]</scope>
    <source>
        <strain evidence="4">1</strain>
        <tissue evidence="4">Leaf</tissue>
    </source>
</reference>
<proteinExistence type="predicted"/>
<name>A0A7J9NER8_GOSSC</name>
<evidence type="ECO:0000256" key="1">
    <source>
        <dbReference type="SAM" id="MobiDB-lite"/>
    </source>
</evidence>
<sequence>MDKDYQINEEWRNVAILCNFLKVFYDVTCVFFGSNYPMANLYFRGVWKVHKVLLETVKGPHSFLTPMVKQMQEKFNKYWTEYSLILSCAAILDPHYKLNYVQYCFTTIYGIHASDFVQTILRNLRIWFDEYVKKSKSTFSSLTGSSNILDNNPVDPSLHQHNVNNAHFGGDYDDSDGYKRKSSVRYNELSLLARDLFTIPILTIASESAFSMGKKVITPFKSSLNLKTVQAIVCFDDWMPAKGFSKEIGFKNNDDDDDNEDNVSPIAF</sequence>
<feature type="domain" description="HAT C-terminal dimerisation" evidence="2">
    <location>
        <begin position="181"/>
        <end position="239"/>
    </location>
</feature>
<dbReference type="PANTHER" id="PTHR23272:SF189">
    <property type="entry name" value="ZINC FINGER BED DOMAIN-CONTAINING PROTEIN RICESLEEPER 1-LIKE"/>
    <property type="match status" value="1"/>
</dbReference>
<dbReference type="InterPro" id="IPR012337">
    <property type="entry name" value="RNaseH-like_sf"/>
</dbReference>
<dbReference type="EMBL" id="JABFAF010279901">
    <property type="protein sequence ID" value="MBA0881792.1"/>
    <property type="molecule type" value="Genomic_DNA"/>
</dbReference>
<keyword evidence="5" id="KW-1185">Reference proteome</keyword>
<evidence type="ECO:0000313" key="4">
    <source>
        <dbReference type="EMBL" id="MBA0881792.1"/>
    </source>
</evidence>
<dbReference type="PANTHER" id="PTHR23272">
    <property type="entry name" value="BED FINGER-RELATED"/>
    <property type="match status" value="1"/>
</dbReference>
<accession>A0A7J9NER8</accession>
<dbReference type="GO" id="GO:0003677">
    <property type="term" value="F:DNA binding"/>
    <property type="evidence" value="ECO:0007669"/>
    <property type="project" value="InterPro"/>
</dbReference>
<feature type="region of interest" description="Disordered" evidence="1">
    <location>
        <begin position="249"/>
        <end position="268"/>
    </location>
</feature>
<dbReference type="InterPro" id="IPR008906">
    <property type="entry name" value="HATC_C_dom"/>
</dbReference>
<dbReference type="SUPFAM" id="SSF53098">
    <property type="entry name" value="Ribonuclease H-like"/>
    <property type="match status" value="1"/>
</dbReference>
<dbReference type="GO" id="GO:0046983">
    <property type="term" value="F:protein dimerization activity"/>
    <property type="evidence" value="ECO:0007669"/>
    <property type="project" value="InterPro"/>
</dbReference>
<comment type="caution">
    <text evidence="4">The sequence shown here is derived from an EMBL/GenBank/DDBJ whole genome shotgun (WGS) entry which is preliminary data.</text>
</comment>
<evidence type="ECO:0000259" key="2">
    <source>
        <dbReference type="Pfam" id="PF05699"/>
    </source>
</evidence>
<dbReference type="AlphaFoldDB" id="A0A7J9NER8"/>
<dbReference type="Proteomes" id="UP000593576">
    <property type="component" value="Unassembled WGS sequence"/>
</dbReference>
<feature type="domain" description="hAT-like transposase RNase-H fold" evidence="3">
    <location>
        <begin position="33"/>
        <end position="131"/>
    </location>
</feature>
<dbReference type="OrthoDB" id="1704342at2759"/>